<keyword evidence="1" id="KW-1133">Transmembrane helix</keyword>
<dbReference type="RefSeq" id="WP_369721089.1">
    <property type="nucleotide sequence ID" value="NZ_CP165734.1"/>
</dbReference>
<name>A0AB39XHY2_9BRAD</name>
<keyword evidence="1" id="KW-0812">Transmembrane</keyword>
<evidence type="ECO:0000256" key="1">
    <source>
        <dbReference type="SAM" id="Phobius"/>
    </source>
</evidence>
<protein>
    <submittedName>
        <fullName evidence="2">Uncharacterized protein</fullName>
    </submittedName>
</protein>
<keyword evidence="1" id="KW-0472">Membrane</keyword>
<gene>
    <name evidence="2" type="ORF">AB8Z38_29025</name>
</gene>
<evidence type="ECO:0000313" key="2">
    <source>
        <dbReference type="EMBL" id="XDV56649.1"/>
    </source>
</evidence>
<reference evidence="2" key="1">
    <citation type="submission" date="2024-08" db="EMBL/GenBank/DDBJ databases">
        <authorList>
            <person name="Chaddad Z."/>
            <person name="Lamrabet M."/>
            <person name="Bouhnik O."/>
            <person name="Alami S."/>
            <person name="Wipf D."/>
            <person name="Courty P.E."/>
            <person name="Missbah El Idrissi M."/>
        </authorList>
    </citation>
    <scope>NUCLEOTIDE SEQUENCE</scope>
    <source>
        <strain evidence="2">LLZ17</strain>
    </source>
</reference>
<sequence length="48" mass="5272">MNNQNDVASHFDAGQQGFSTADILWAVGIWSVILTLSPVIVFYMLMVA</sequence>
<organism evidence="2">
    <name type="scientific">Bradyrhizobium sp. LLZ17</name>
    <dbReference type="NCBI Taxonomy" id="3239388"/>
    <lineage>
        <taxon>Bacteria</taxon>
        <taxon>Pseudomonadati</taxon>
        <taxon>Pseudomonadota</taxon>
        <taxon>Alphaproteobacteria</taxon>
        <taxon>Hyphomicrobiales</taxon>
        <taxon>Nitrobacteraceae</taxon>
        <taxon>Bradyrhizobium</taxon>
    </lineage>
</organism>
<dbReference type="EMBL" id="CP165734">
    <property type="protein sequence ID" value="XDV56649.1"/>
    <property type="molecule type" value="Genomic_DNA"/>
</dbReference>
<accession>A0AB39XHY2</accession>
<dbReference type="AlphaFoldDB" id="A0AB39XHY2"/>
<feature type="transmembrane region" description="Helical" evidence="1">
    <location>
        <begin position="23"/>
        <end position="45"/>
    </location>
</feature>
<proteinExistence type="predicted"/>